<sequence>MSNKVVSSSIVESLSRALPGDSSLLCSTVHSSASVSEPAAPSTLPTHVAGLQLPSSGPLSVPHALTSHSHAVSTVIAPPIQVLRTPLSASAPPALGTRATPPAALDVVDATAEVPDSGTAGGTRRGRPKKGDVLAPPTDLELLRVCNYMRRLVEQTKKRIRKLETEGSCSIEEITDDRLFASFDELAGSREGLYVQLGKNRIPVRPEKGIMFQMWLMCYGSFATGDFEEGSDSRARRDNTSLFRMMISMICSRAKMPASQISLKKEHKGKNKKRGSAGAEVAPDAKKAKPDAAPGVAGQTIARGAVAGFALPDSAPSQISPQLPPQTLTHSVSMTSVAEQTHSVAHPSGLGLQSAFNPTSIARATYLSSATSEAESPTVAPSPAAASSAATSVSEASSTATGASAPDPTPTGVSVAERAVEWASPTTSSPHVASVTLDSSKADSVVTEPPGPPPVATPSSAPPFPTSAASTLASTLAPSAPVAAVTTTRVPTSGLSSIDLPTRVNPLLATNALPCTGRQAEPPQ</sequence>
<evidence type="ECO:0000313" key="3">
    <source>
        <dbReference type="Proteomes" id="UP001190700"/>
    </source>
</evidence>
<evidence type="ECO:0000256" key="1">
    <source>
        <dbReference type="SAM" id="MobiDB-lite"/>
    </source>
</evidence>
<gene>
    <name evidence="2" type="ORF">CYMTET_51781</name>
</gene>
<feature type="region of interest" description="Disordered" evidence="1">
    <location>
        <begin position="260"/>
        <end position="296"/>
    </location>
</feature>
<feature type="compositionally biased region" description="Basic residues" evidence="1">
    <location>
        <begin position="265"/>
        <end position="275"/>
    </location>
</feature>
<keyword evidence="3" id="KW-1185">Reference proteome</keyword>
<proteinExistence type="predicted"/>
<dbReference type="EMBL" id="LGRX02034308">
    <property type="protein sequence ID" value="KAK3238188.1"/>
    <property type="molecule type" value="Genomic_DNA"/>
</dbReference>
<feature type="compositionally biased region" description="Polar residues" evidence="1">
    <location>
        <begin position="424"/>
        <end position="439"/>
    </location>
</feature>
<reference evidence="2 3" key="1">
    <citation type="journal article" date="2015" name="Genome Biol. Evol.">
        <title>Comparative Genomics of a Bacterivorous Green Alga Reveals Evolutionary Causalities and Consequences of Phago-Mixotrophic Mode of Nutrition.</title>
        <authorList>
            <person name="Burns J.A."/>
            <person name="Paasch A."/>
            <person name="Narechania A."/>
            <person name="Kim E."/>
        </authorList>
    </citation>
    <scope>NUCLEOTIDE SEQUENCE [LARGE SCALE GENOMIC DNA]</scope>
    <source>
        <strain evidence="2 3">PLY_AMNH</strain>
    </source>
</reference>
<accession>A0AAE0BLL3</accession>
<comment type="caution">
    <text evidence="2">The sequence shown here is derived from an EMBL/GenBank/DDBJ whole genome shotgun (WGS) entry which is preliminary data.</text>
</comment>
<organism evidence="2 3">
    <name type="scientific">Cymbomonas tetramitiformis</name>
    <dbReference type="NCBI Taxonomy" id="36881"/>
    <lineage>
        <taxon>Eukaryota</taxon>
        <taxon>Viridiplantae</taxon>
        <taxon>Chlorophyta</taxon>
        <taxon>Pyramimonadophyceae</taxon>
        <taxon>Pyramimonadales</taxon>
        <taxon>Pyramimonadaceae</taxon>
        <taxon>Cymbomonas</taxon>
    </lineage>
</organism>
<feature type="compositionally biased region" description="Low complexity" evidence="1">
    <location>
        <begin position="375"/>
        <end position="406"/>
    </location>
</feature>
<dbReference type="Proteomes" id="UP001190700">
    <property type="component" value="Unassembled WGS sequence"/>
</dbReference>
<name>A0AAE0BLL3_9CHLO</name>
<evidence type="ECO:0000313" key="2">
    <source>
        <dbReference type="EMBL" id="KAK3238188.1"/>
    </source>
</evidence>
<dbReference type="AlphaFoldDB" id="A0AAE0BLL3"/>
<feature type="region of interest" description="Disordered" evidence="1">
    <location>
        <begin position="375"/>
        <end position="469"/>
    </location>
</feature>
<feature type="region of interest" description="Disordered" evidence="1">
    <location>
        <begin position="112"/>
        <end position="134"/>
    </location>
</feature>
<protein>
    <submittedName>
        <fullName evidence="2">Uncharacterized protein</fullName>
    </submittedName>
</protein>
<feature type="compositionally biased region" description="Pro residues" evidence="1">
    <location>
        <begin position="449"/>
        <end position="465"/>
    </location>
</feature>